<dbReference type="EMBL" id="LR590484">
    <property type="protein sequence ID" value="VTR36698.1"/>
    <property type="molecule type" value="Genomic_DNA"/>
</dbReference>
<gene>
    <name evidence="2" type="ORF">NCTC11429_01740</name>
</gene>
<evidence type="ECO:0000313" key="2">
    <source>
        <dbReference type="EMBL" id="VTR36698.1"/>
    </source>
</evidence>
<name>A0A4V6KRD5_9SPHI</name>
<evidence type="ECO:0000256" key="1">
    <source>
        <dbReference type="SAM" id="Phobius"/>
    </source>
</evidence>
<evidence type="ECO:0000313" key="3">
    <source>
        <dbReference type="Proteomes" id="UP000308196"/>
    </source>
</evidence>
<keyword evidence="1" id="KW-0812">Transmembrane</keyword>
<feature type="transmembrane region" description="Helical" evidence="1">
    <location>
        <begin position="6"/>
        <end position="26"/>
    </location>
</feature>
<keyword evidence="1" id="KW-1133">Transmembrane helix</keyword>
<keyword evidence="1" id="KW-0472">Membrane</keyword>
<organism evidence="2 3">
    <name type="scientific">Sphingobacterium thalpophilum</name>
    <dbReference type="NCBI Taxonomy" id="259"/>
    <lineage>
        <taxon>Bacteria</taxon>
        <taxon>Pseudomonadati</taxon>
        <taxon>Bacteroidota</taxon>
        <taxon>Sphingobacteriia</taxon>
        <taxon>Sphingobacteriales</taxon>
        <taxon>Sphingobacteriaceae</taxon>
        <taxon>Sphingobacterium</taxon>
    </lineage>
</organism>
<dbReference type="KEGG" id="stha:NCTC11429_01740"/>
<protein>
    <submittedName>
        <fullName evidence="2">Uncharacterized protein</fullName>
    </submittedName>
</protein>
<proteinExistence type="predicted"/>
<dbReference type="AlphaFoldDB" id="A0A4V6KRD5"/>
<accession>A0A4V6KRD5</accession>
<reference evidence="2 3" key="1">
    <citation type="submission" date="2019-05" db="EMBL/GenBank/DDBJ databases">
        <authorList>
            <consortium name="Pathogen Informatics"/>
        </authorList>
    </citation>
    <scope>NUCLEOTIDE SEQUENCE [LARGE SCALE GENOMIC DNA]</scope>
    <source>
        <strain evidence="2 3">NCTC11429</strain>
    </source>
</reference>
<sequence>MNPTGFVCLIYTINLSILSGILKSGFMLSLSEKSIPGGYSKPHFMQMGQEE</sequence>
<dbReference type="Proteomes" id="UP000308196">
    <property type="component" value="Chromosome"/>
</dbReference>